<dbReference type="InterPro" id="IPR001279">
    <property type="entry name" value="Metallo-B-lactamas"/>
</dbReference>
<dbReference type="Pfam" id="PF00753">
    <property type="entry name" value="Lactamase_B"/>
    <property type="match status" value="1"/>
</dbReference>
<sequence>MDVIRLLPGLHLLRFPVANAYLWQDPDGLTLIDTYASGSAPLIAKAIRDLGHDPADLRRLVLTHFHEDHVGAAAEIAEWGDVRVIAHRADAPFIRGETTGPPPILADWERPILEQARKQLPAEPPAPVHVDHELDDGDVLDFGGGAQAVAAPGHTPGSVALHLPGPKVLFTGDTVARTPDGSVILGVFNADPPAAAASFQRLAALDTEIACFGHGEPLTQNAARALRTATQNLLPP</sequence>
<reference evidence="2 3" key="1">
    <citation type="submission" date="2019-11" db="EMBL/GenBank/DDBJ databases">
        <authorList>
            <person name="Cao P."/>
        </authorList>
    </citation>
    <scope>NUCLEOTIDE SEQUENCE [LARGE SCALE GENOMIC DNA]</scope>
    <source>
        <strain evidence="2 3">NEAU-AAG5</strain>
    </source>
</reference>
<protein>
    <submittedName>
        <fullName evidence="2">MBL fold metallo-hydrolase</fullName>
    </submittedName>
</protein>
<dbReference type="PANTHER" id="PTHR42951">
    <property type="entry name" value="METALLO-BETA-LACTAMASE DOMAIN-CONTAINING"/>
    <property type="match status" value="1"/>
</dbReference>
<dbReference type="InterPro" id="IPR036866">
    <property type="entry name" value="RibonucZ/Hydroxyglut_hydro"/>
</dbReference>
<accession>A0A7K1L0V1</accession>
<comment type="caution">
    <text evidence="2">The sequence shown here is derived from an EMBL/GenBank/DDBJ whole genome shotgun (WGS) entry which is preliminary data.</text>
</comment>
<dbReference type="PANTHER" id="PTHR42951:SF17">
    <property type="entry name" value="METALLO-BETA-LACTAMASE DOMAIN-CONTAINING PROTEIN"/>
    <property type="match status" value="1"/>
</dbReference>
<dbReference type="Gene3D" id="3.60.15.10">
    <property type="entry name" value="Ribonuclease Z/Hydroxyacylglutathione hydrolase-like"/>
    <property type="match status" value="1"/>
</dbReference>
<name>A0A7K1L0V1_9ACTN</name>
<gene>
    <name evidence="2" type="ORF">GNZ18_15315</name>
</gene>
<proteinExistence type="predicted"/>
<dbReference type="GO" id="GO:0016787">
    <property type="term" value="F:hydrolase activity"/>
    <property type="evidence" value="ECO:0007669"/>
    <property type="project" value="UniProtKB-KW"/>
</dbReference>
<dbReference type="SMART" id="SM00849">
    <property type="entry name" value="Lactamase_B"/>
    <property type="match status" value="1"/>
</dbReference>
<evidence type="ECO:0000259" key="1">
    <source>
        <dbReference type="SMART" id="SM00849"/>
    </source>
</evidence>
<dbReference type="CDD" id="cd07721">
    <property type="entry name" value="yflN-like_MBL-fold"/>
    <property type="match status" value="1"/>
</dbReference>
<dbReference type="InterPro" id="IPR050855">
    <property type="entry name" value="NDM-1-like"/>
</dbReference>
<evidence type="ECO:0000313" key="2">
    <source>
        <dbReference type="EMBL" id="MUN37967.1"/>
    </source>
</evidence>
<organism evidence="2 3">
    <name type="scientific">Actinomadura litoris</name>
    <dbReference type="NCBI Taxonomy" id="2678616"/>
    <lineage>
        <taxon>Bacteria</taxon>
        <taxon>Bacillati</taxon>
        <taxon>Actinomycetota</taxon>
        <taxon>Actinomycetes</taxon>
        <taxon>Streptosporangiales</taxon>
        <taxon>Thermomonosporaceae</taxon>
        <taxon>Actinomadura</taxon>
    </lineage>
</organism>
<dbReference type="AlphaFoldDB" id="A0A7K1L0V1"/>
<dbReference type="EMBL" id="WOFH01000005">
    <property type="protein sequence ID" value="MUN37967.1"/>
    <property type="molecule type" value="Genomic_DNA"/>
</dbReference>
<dbReference type="SUPFAM" id="SSF56281">
    <property type="entry name" value="Metallo-hydrolase/oxidoreductase"/>
    <property type="match status" value="1"/>
</dbReference>
<keyword evidence="2" id="KW-0378">Hydrolase</keyword>
<feature type="domain" description="Metallo-beta-lactamase" evidence="1">
    <location>
        <begin position="17"/>
        <end position="214"/>
    </location>
</feature>
<dbReference type="RefSeq" id="WP_156217153.1">
    <property type="nucleotide sequence ID" value="NZ_WOFH01000005.1"/>
</dbReference>
<evidence type="ECO:0000313" key="3">
    <source>
        <dbReference type="Proteomes" id="UP000432015"/>
    </source>
</evidence>
<dbReference type="Proteomes" id="UP000432015">
    <property type="component" value="Unassembled WGS sequence"/>
</dbReference>
<keyword evidence="3" id="KW-1185">Reference proteome</keyword>